<name>A0A2M8RXB2_9PAST</name>
<sequence length="296" mass="34046">MKMLIIGTSAWNTIIYVDKFIENAGTIFASKYKEVIGGTAAGKAFNFKRLGFDTRLVTKISEDESGKRIKEKILVEKIEGFYIIDEISTERHTNLMDKKGDRISIYTHYGKSGQDYDIKSVCQLMDEADLIFLDICDFVKKLFPILPKYKDKIVLDIHNYDGKNPWHQEFLPYANYIFMSSDALNSEKEVTDLMNKLIENRSFVVCTHGKKGAEILTKERKTYFQESILVEDIVDSNGAGDSFVAGFFYAYSKGLSEIQCMKYASLVAKYTIESEELYSPNLTPEKLETDYEKYFR</sequence>
<evidence type="ECO:0000259" key="3">
    <source>
        <dbReference type="Pfam" id="PF00294"/>
    </source>
</evidence>
<feature type="domain" description="Carbohydrate kinase PfkB" evidence="3">
    <location>
        <begin position="5"/>
        <end position="281"/>
    </location>
</feature>
<evidence type="ECO:0000313" key="5">
    <source>
        <dbReference type="Proteomes" id="UP000230282"/>
    </source>
</evidence>
<evidence type="ECO:0000256" key="2">
    <source>
        <dbReference type="ARBA" id="ARBA00022777"/>
    </source>
</evidence>
<dbReference type="Proteomes" id="UP000230282">
    <property type="component" value="Unassembled WGS sequence"/>
</dbReference>
<dbReference type="Gene3D" id="3.40.1190.20">
    <property type="match status" value="1"/>
</dbReference>
<dbReference type="RefSeq" id="WP_100296219.1">
    <property type="nucleotide sequence ID" value="NZ_PHGZ01000007.1"/>
</dbReference>
<dbReference type="InterPro" id="IPR029056">
    <property type="entry name" value="Ribokinase-like"/>
</dbReference>
<keyword evidence="2 4" id="KW-0418">Kinase</keyword>
<evidence type="ECO:0000256" key="1">
    <source>
        <dbReference type="ARBA" id="ARBA00022679"/>
    </source>
</evidence>
<dbReference type="GO" id="GO:0016301">
    <property type="term" value="F:kinase activity"/>
    <property type="evidence" value="ECO:0007669"/>
    <property type="project" value="UniProtKB-KW"/>
</dbReference>
<proteinExistence type="predicted"/>
<gene>
    <name evidence="4" type="ORF">CVP04_03940</name>
</gene>
<dbReference type="PANTHER" id="PTHR10584">
    <property type="entry name" value="SUGAR KINASE"/>
    <property type="match status" value="1"/>
</dbReference>
<dbReference type="SUPFAM" id="SSF53613">
    <property type="entry name" value="Ribokinase-like"/>
    <property type="match status" value="1"/>
</dbReference>
<dbReference type="OrthoDB" id="9806249at2"/>
<comment type="caution">
    <text evidence="4">The sequence shown here is derived from an EMBL/GenBank/DDBJ whole genome shotgun (WGS) entry which is preliminary data.</text>
</comment>
<evidence type="ECO:0000313" key="4">
    <source>
        <dbReference type="EMBL" id="PJG83529.1"/>
    </source>
</evidence>
<keyword evidence="1" id="KW-0808">Transferase</keyword>
<organism evidence="4 5">
    <name type="scientific">Caviibacterium pharyngocola</name>
    <dbReference type="NCBI Taxonomy" id="28159"/>
    <lineage>
        <taxon>Bacteria</taxon>
        <taxon>Pseudomonadati</taxon>
        <taxon>Pseudomonadota</taxon>
        <taxon>Gammaproteobacteria</taxon>
        <taxon>Pasteurellales</taxon>
        <taxon>Pasteurellaceae</taxon>
        <taxon>Caviibacterium</taxon>
    </lineage>
</organism>
<dbReference type="PANTHER" id="PTHR10584:SF166">
    <property type="entry name" value="RIBOKINASE"/>
    <property type="match status" value="1"/>
</dbReference>
<keyword evidence="5" id="KW-1185">Reference proteome</keyword>
<dbReference type="InterPro" id="IPR011611">
    <property type="entry name" value="PfkB_dom"/>
</dbReference>
<dbReference type="Pfam" id="PF00294">
    <property type="entry name" value="PfkB"/>
    <property type="match status" value="1"/>
</dbReference>
<accession>A0A2M8RXB2</accession>
<dbReference type="EMBL" id="PHGZ01000007">
    <property type="protein sequence ID" value="PJG83529.1"/>
    <property type="molecule type" value="Genomic_DNA"/>
</dbReference>
<dbReference type="AlphaFoldDB" id="A0A2M8RXB2"/>
<reference evidence="4 5" key="1">
    <citation type="submission" date="2017-11" db="EMBL/GenBank/DDBJ databases">
        <title>Reclassification of Bisgaard taxon 5 as Caviibacterium pharyngocola gen. nov., sp. nov.</title>
        <authorList>
            <person name="Christensen H."/>
        </authorList>
    </citation>
    <scope>NUCLEOTIDE SEQUENCE [LARGE SCALE GENOMIC DNA]</scope>
    <source>
        <strain evidence="4 5">7_3</strain>
    </source>
</reference>
<protein>
    <submittedName>
        <fullName evidence="4">Carbohydrate kinase family protein</fullName>
    </submittedName>
</protein>